<protein>
    <submittedName>
        <fullName evidence="2">AAA family ATPase</fullName>
    </submittedName>
</protein>
<sequence>MITDARALRPSYVPSDLHHRDGKIEQLAGALRPITDGDTGENVLVFGPSGTGKTTLARFVVRELERETFNLRWGYHNCISGSLKAEVLYGIMRDAGLGADLKKMGSPTSAFIDRLRESDRRVQRRRVAMSDGADDSSGRPVCPRCGGPVVMTVVLGPTDGSVSPCGCRMPPELLPDP</sequence>
<dbReference type="AlphaFoldDB" id="A0AAF0T054"/>
<reference evidence="2 3" key="1">
    <citation type="submission" date="2022-07" db="EMBL/GenBank/DDBJ databases">
        <title>Two temperate virus in Haloterrigena jeotgali A29.</title>
        <authorList>
            <person name="Deng X."/>
        </authorList>
    </citation>
    <scope>NUCLEOTIDE SEQUENCE [LARGE SCALE GENOMIC DNA]</scope>
    <source>
        <strain evidence="2 3">A29</strain>
    </source>
</reference>
<dbReference type="Proteomes" id="UP001224926">
    <property type="component" value="Chromosome"/>
</dbReference>
<name>A0AAF0T054_9EURY</name>
<evidence type="ECO:0000313" key="3">
    <source>
        <dbReference type="Proteomes" id="UP001224926"/>
    </source>
</evidence>
<dbReference type="InterPro" id="IPR027417">
    <property type="entry name" value="P-loop_NTPase"/>
</dbReference>
<evidence type="ECO:0000313" key="2">
    <source>
        <dbReference type="EMBL" id="WMT06408.1"/>
    </source>
</evidence>
<dbReference type="Gene3D" id="3.40.50.300">
    <property type="entry name" value="P-loop containing nucleotide triphosphate hydrolases"/>
    <property type="match status" value="1"/>
</dbReference>
<dbReference type="CDD" id="cd00009">
    <property type="entry name" value="AAA"/>
    <property type="match status" value="1"/>
</dbReference>
<dbReference type="SUPFAM" id="SSF52540">
    <property type="entry name" value="P-loop containing nucleoside triphosphate hydrolases"/>
    <property type="match status" value="1"/>
</dbReference>
<organism evidence="2 3">
    <name type="scientific">Natrinema thermotolerans</name>
    <dbReference type="NCBI Taxonomy" id="121872"/>
    <lineage>
        <taxon>Archaea</taxon>
        <taxon>Methanobacteriati</taxon>
        <taxon>Methanobacteriota</taxon>
        <taxon>Stenosarchaea group</taxon>
        <taxon>Halobacteria</taxon>
        <taxon>Halobacteriales</taxon>
        <taxon>Natrialbaceae</taxon>
        <taxon>Natrinema</taxon>
    </lineage>
</organism>
<keyword evidence="3" id="KW-1185">Reference proteome</keyword>
<dbReference type="RefSeq" id="WP_233274344.1">
    <property type="nucleotide sequence ID" value="NZ_CP101873.1"/>
</dbReference>
<dbReference type="EMBL" id="CP101873">
    <property type="protein sequence ID" value="WMT06408.1"/>
    <property type="molecule type" value="Genomic_DNA"/>
</dbReference>
<dbReference type="InterPro" id="IPR041664">
    <property type="entry name" value="AAA_16"/>
</dbReference>
<proteinExistence type="predicted"/>
<dbReference type="GeneID" id="84214985"/>
<accession>A0AAF0T054</accession>
<gene>
    <name evidence="2" type="ORF">NP511_13550</name>
</gene>
<feature type="domain" description="Orc1-like AAA ATPase" evidence="1">
    <location>
        <begin position="19"/>
        <end position="91"/>
    </location>
</feature>
<evidence type="ECO:0000259" key="1">
    <source>
        <dbReference type="Pfam" id="PF13191"/>
    </source>
</evidence>
<dbReference type="Pfam" id="PF13191">
    <property type="entry name" value="AAA_16"/>
    <property type="match status" value="1"/>
</dbReference>